<name>A0A668V0M4_OREAU</name>
<keyword evidence="1" id="KW-0732">Signal</keyword>
<evidence type="ECO:0000313" key="7">
    <source>
        <dbReference type="Proteomes" id="UP000472276"/>
    </source>
</evidence>
<dbReference type="PROSITE" id="PS50835">
    <property type="entry name" value="IG_LIKE"/>
    <property type="match status" value="1"/>
</dbReference>
<dbReference type="PRINTS" id="PR01928">
    <property type="entry name" value="INTRLEUKN12B"/>
</dbReference>
<evidence type="ECO:0000256" key="4">
    <source>
        <dbReference type="RuleBase" id="RU281113"/>
    </source>
</evidence>
<dbReference type="PANTHER" id="PTHR48485:SF4">
    <property type="entry name" value="INTERLEUKIN-12 SUBUNIT BETA"/>
    <property type="match status" value="1"/>
</dbReference>
<evidence type="ECO:0000256" key="1">
    <source>
        <dbReference type="ARBA" id="ARBA00022729"/>
    </source>
</evidence>
<dbReference type="GO" id="GO:0004896">
    <property type="term" value="F:cytokine receptor activity"/>
    <property type="evidence" value="ECO:0007669"/>
    <property type="project" value="UniProtKB-UniRule"/>
</dbReference>
<dbReference type="PIRSF" id="PIRSF038007">
    <property type="entry name" value="IL_12_beta"/>
    <property type="match status" value="1"/>
</dbReference>
<dbReference type="PANTHER" id="PTHR48485">
    <property type="entry name" value="INTERLEUKIN-12 SUBUNIT BETA-RELATED"/>
    <property type="match status" value="1"/>
</dbReference>
<dbReference type="SUPFAM" id="SSF49265">
    <property type="entry name" value="Fibronectin type III"/>
    <property type="match status" value="2"/>
</dbReference>
<dbReference type="Gene3D" id="2.60.40.10">
    <property type="entry name" value="Immunoglobulins"/>
    <property type="match status" value="2"/>
</dbReference>
<feature type="domain" description="Ig-like" evidence="5">
    <location>
        <begin position="41"/>
        <end position="120"/>
    </location>
</feature>
<keyword evidence="7" id="KW-1185">Reference proteome</keyword>
<keyword evidence="3 4" id="KW-0325">Glycoprotein</keyword>
<reference evidence="6" key="1">
    <citation type="submission" date="2025-08" db="UniProtKB">
        <authorList>
            <consortium name="Ensembl"/>
        </authorList>
    </citation>
    <scope>IDENTIFICATION</scope>
</reference>
<dbReference type="AlphaFoldDB" id="A0A668V0M4"/>
<dbReference type="Pfam" id="PF10420">
    <property type="entry name" value="IL12p40_C"/>
    <property type="match status" value="1"/>
</dbReference>
<dbReference type="GO" id="GO:0005615">
    <property type="term" value="C:extracellular space"/>
    <property type="evidence" value="ECO:0007669"/>
    <property type="project" value="UniProtKB-KW"/>
</dbReference>
<dbReference type="GO" id="GO:0005125">
    <property type="term" value="F:cytokine activity"/>
    <property type="evidence" value="ECO:0007669"/>
    <property type="project" value="UniProtKB-KW"/>
</dbReference>
<proteinExistence type="inferred from homology"/>
<dbReference type="InterPro" id="IPR007110">
    <property type="entry name" value="Ig-like_dom"/>
</dbReference>
<keyword evidence="4" id="KW-0393">Immunoglobulin domain</keyword>
<dbReference type="InterPro" id="IPR036116">
    <property type="entry name" value="FN3_sf"/>
</dbReference>
<sequence length="358" mass="41122">MTESSLSVEGTDKMKWFAFSIICAVLQISYQNPRKHWTLLPNILVLEVDGTLGEQNLLCMESPQELIVSANQSQEIFWKKNGIEQAQRGNSYRVQLEESLGGGNYTCHSEDGSLLNHTIVLIKEDESKRRKILVKTDEDYLKCTAQNYNGEFHCSWTWHSSRSGRVAFVSAHRLPDLNTKCSVDTSGEWTCSSGHGNFSCTVNDNRISCLDKQHCPYAEESKQICVTVFVLSQHFLLEEYFKRFYLSDIVKPDKVEIAQVNTTVIQWSYPSSWSSPYSYFPLTFQIAQLKNGCEGCDSPCSNYEALTVHSTDTQFKVKHRAKAVCVRAKDAFSFSQWSEWSHKRLRNHRKKRNKHKNK</sequence>
<dbReference type="InterPro" id="IPR015528">
    <property type="entry name" value="IL-12_beta"/>
</dbReference>
<dbReference type="InterPro" id="IPR050676">
    <property type="entry name" value="IL-12"/>
</dbReference>
<keyword evidence="2" id="KW-1015">Disulfide bond</keyword>
<comment type="similarity">
    <text evidence="4">Belongs to the IL-12B family.</text>
</comment>
<keyword evidence="4" id="KW-0964">Secreted</keyword>
<evidence type="ECO:0000259" key="5">
    <source>
        <dbReference type="PROSITE" id="PS50835"/>
    </source>
</evidence>
<dbReference type="OMA" id="WSEWSHK"/>
<organism evidence="6 7">
    <name type="scientific">Oreochromis aureus</name>
    <name type="common">Israeli tilapia</name>
    <name type="synonym">Chromis aureus</name>
    <dbReference type="NCBI Taxonomy" id="47969"/>
    <lineage>
        <taxon>Eukaryota</taxon>
        <taxon>Metazoa</taxon>
        <taxon>Chordata</taxon>
        <taxon>Craniata</taxon>
        <taxon>Vertebrata</taxon>
        <taxon>Euteleostomi</taxon>
        <taxon>Actinopterygii</taxon>
        <taxon>Neopterygii</taxon>
        <taxon>Teleostei</taxon>
        <taxon>Neoteleostei</taxon>
        <taxon>Acanthomorphata</taxon>
        <taxon>Ovalentaria</taxon>
        <taxon>Cichlomorphae</taxon>
        <taxon>Cichliformes</taxon>
        <taxon>Cichlidae</taxon>
        <taxon>African cichlids</taxon>
        <taxon>Pseudocrenilabrinae</taxon>
        <taxon>Oreochromini</taxon>
        <taxon>Oreochromis</taxon>
    </lineage>
</organism>
<reference evidence="6" key="2">
    <citation type="submission" date="2025-09" db="UniProtKB">
        <authorList>
            <consortium name="Ensembl"/>
        </authorList>
    </citation>
    <scope>IDENTIFICATION</scope>
</reference>
<dbReference type="Ensembl" id="ENSOABT00000046546.2">
    <property type="protein sequence ID" value="ENSOABP00000045356.1"/>
    <property type="gene ID" value="ENSOABG00000020356.2"/>
</dbReference>
<protein>
    <recommendedName>
        <fullName evidence="4">Interleukin-12 subunit beta</fullName>
        <shortName evidence="4">IL-12B</shortName>
    </recommendedName>
    <alternativeName>
        <fullName evidence="4">Cytotoxic lymphocyte maturation factor 40 kDa subunit</fullName>
    </alternativeName>
    <alternativeName>
        <fullName evidence="4">IL-12 subunit p40</fullName>
    </alternativeName>
</protein>
<comment type="subunit">
    <text evidence="4">Heterodimer with IL12A; disulfide-linked. The heterodimer is known as interleukin IL-12.</text>
</comment>
<gene>
    <name evidence="4" type="primary">IL12B</name>
    <name evidence="6" type="synonym">il12ba</name>
</gene>
<dbReference type="Proteomes" id="UP000472276">
    <property type="component" value="Unassembled WGS sequence"/>
</dbReference>
<comment type="subcellular location">
    <subcellularLocation>
        <location evidence="4">Secreted</location>
    </subcellularLocation>
</comment>
<dbReference type="InterPro" id="IPR019482">
    <property type="entry name" value="IL-12_beta_cen-dom"/>
</dbReference>
<evidence type="ECO:0000313" key="6">
    <source>
        <dbReference type="Ensembl" id="ENSOABP00000045356.1"/>
    </source>
</evidence>
<accession>A0A668V0M4</accession>
<keyword evidence="4" id="KW-0202">Cytokine</keyword>
<dbReference type="InterPro" id="IPR013783">
    <property type="entry name" value="Ig-like_fold"/>
</dbReference>
<evidence type="ECO:0000256" key="2">
    <source>
        <dbReference type="ARBA" id="ARBA00023157"/>
    </source>
</evidence>
<evidence type="ECO:0000256" key="3">
    <source>
        <dbReference type="ARBA" id="ARBA00023180"/>
    </source>
</evidence>